<comment type="caution">
    <text evidence="3">The sequence shown here is derived from an EMBL/GenBank/DDBJ whole genome shotgun (WGS) entry which is preliminary data.</text>
</comment>
<dbReference type="Pfam" id="PF10979">
    <property type="entry name" value="DUF2786"/>
    <property type="match status" value="1"/>
</dbReference>
<dbReference type="InterPro" id="IPR024498">
    <property type="entry name" value="DUF2786"/>
</dbReference>
<evidence type="ECO:0000259" key="2">
    <source>
        <dbReference type="Pfam" id="PF23771"/>
    </source>
</evidence>
<name>W7DM78_9LIST</name>
<evidence type="ECO:0000313" key="4">
    <source>
        <dbReference type="Proteomes" id="UP000019241"/>
    </source>
</evidence>
<dbReference type="PATRIC" id="fig|1265822.4.peg.1821"/>
<dbReference type="AlphaFoldDB" id="W7DM78"/>
<reference evidence="3 4" key="1">
    <citation type="submission" date="2012-12" db="EMBL/GenBank/DDBJ databases">
        <title>Novel taxa of Listeriaceae from agricultural environments in the United States.</title>
        <authorList>
            <person name="den Bakker H.C."/>
            <person name="Allred A."/>
            <person name="Warchocki S."/>
            <person name="Wright E.M."/>
            <person name="Burrell A."/>
            <person name="Nightingale K.K."/>
            <person name="Kephart D."/>
            <person name="Wiedmann M."/>
        </authorList>
    </citation>
    <scope>NUCLEOTIDE SEQUENCE [LARGE SCALE GENOMIC DNA]</scope>
    <source>
        <strain evidence="3 4">FSL S10-1203</strain>
    </source>
</reference>
<protein>
    <submittedName>
        <fullName evidence="3">Uncharacterized protein</fullName>
    </submittedName>
</protein>
<dbReference type="RefSeq" id="WP_036063504.1">
    <property type="nucleotide sequence ID" value="NZ_AODM01000031.1"/>
</dbReference>
<feature type="domain" description="DUF7168" evidence="2">
    <location>
        <begin position="65"/>
        <end position="196"/>
    </location>
</feature>
<accession>W7DM78</accession>
<evidence type="ECO:0000259" key="1">
    <source>
        <dbReference type="Pfam" id="PF10979"/>
    </source>
</evidence>
<proteinExistence type="predicted"/>
<dbReference type="Proteomes" id="UP000019241">
    <property type="component" value="Unassembled WGS sequence"/>
</dbReference>
<sequence length="232" mass="26914">MPESILRKIQKLFDLANDADDEEAKTAILRARELMVKHNISEEQIKSNSRQKPSSVEDVQIRTVIFARVQKWTYRLMISIAYHFRCEPCFSHSSNKTNLMIYGLEEDLNIAEATFHYAFAIIKRRSKVYREKMKILDSQIVLSDLNNAVKSYIEGFVDGIRYALNEQYEEFEASGYELAVITPKVVKEYGKNNTREVRKKLDTNIENHHSYSDGFTDGKDFLNKKAIGEEAI</sequence>
<evidence type="ECO:0000313" key="3">
    <source>
        <dbReference type="EMBL" id="EUJ56435.1"/>
    </source>
</evidence>
<dbReference type="EMBL" id="AODM01000031">
    <property type="protein sequence ID" value="EUJ56435.1"/>
    <property type="molecule type" value="Genomic_DNA"/>
</dbReference>
<gene>
    <name evidence="3" type="ORF">MCOL2_08971</name>
</gene>
<dbReference type="InterPro" id="IPR055592">
    <property type="entry name" value="DUF7168"/>
</dbReference>
<dbReference type="Pfam" id="PF23771">
    <property type="entry name" value="DUF7168"/>
    <property type="match status" value="1"/>
</dbReference>
<feature type="domain" description="DUF2786" evidence="1">
    <location>
        <begin position="5"/>
        <end position="42"/>
    </location>
</feature>
<organism evidence="3 4">
    <name type="scientific">Listeria fleischmannii FSL S10-1203</name>
    <dbReference type="NCBI Taxonomy" id="1265822"/>
    <lineage>
        <taxon>Bacteria</taxon>
        <taxon>Bacillati</taxon>
        <taxon>Bacillota</taxon>
        <taxon>Bacilli</taxon>
        <taxon>Bacillales</taxon>
        <taxon>Listeriaceae</taxon>
        <taxon>Listeria</taxon>
    </lineage>
</organism>